<dbReference type="Pfam" id="PF11305">
    <property type="entry name" value="DUF3107"/>
    <property type="match status" value="1"/>
</dbReference>
<comment type="caution">
    <text evidence="1">The sequence shown here is derived from an EMBL/GenBank/DDBJ whole genome shotgun (WGS) entry which is preliminary data.</text>
</comment>
<gene>
    <name evidence="1" type="ORF">EPD65_01345</name>
</gene>
<dbReference type="AlphaFoldDB" id="A0A4R1CK49"/>
<accession>A0A4R1CK49</accession>
<keyword evidence="2" id="KW-1185">Reference proteome</keyword>
<evidence type="ECO:0000313" key="2">
    <source>
        <dbReference type="Proteomes" id="UP000295453"/>
    </source>
</evidence>
<proteinExistence type="predicted"/>
<name>A0A4R1CK49_9ACTN</name>
<evidence type="ECO:0000313" key="1">
    <source>
        <dbReference type="EMBL" id="TCJ31267.1"/>
    </source>
</evidence>
<organism evidence="1 2">
    <name type="scientific">Nocardioides jejuensis</name>
    <dbReference type="NCBI Taxonomy" id="2502782"/>
    <lineage>
        <taxon>Bacteria</taxon>
        <taxon>Bacillati</taxon>
        <taxon>Actinomycetota</taxon>
        <taxon>Actinomycetes</taxon>
        <taxon>Propionibacteriales</taxon>
        <taxon>Nocardioidaceae</taxon>
        <taxon>Nocardioides</taxon>
    </lineage>
</organism>
<sequence>MEVKIGIQNVVREVIIETTETAAAVEKLVNDAIADGGILSLTDGKGRRVVVPVATLAYVDFGGGVAGHVGFRS</sequence>
<dbReference type="EMBL" id="SJZJ01000001">
    <property type="protein sequence ID" value="TCJ31267.1"/>
    <property type="molecule type" value="Genomic_DNA"/>
</dbReference>
<reference evidence="1 2" key="1">
    <citation type="submission" date="2019-03" db="EMBL/GenBank/DDBJ databases">
        <authorList>
            <person name="Kim M.K.M."/>
        </authorList>
    </citation>
    <scope>NUCLEOTIDE SEQUENCE [LARGE SCALE GENOMIC DNA]</scope>
    <source>
        <strain evidence="1 2">18JY15-6</strain>
    </source>
</reference>
<dbReference type="Proteomes" id="UP000295453">
    <property type="component" value="Unassembled WGS sequence"/>
</dbReference>
<protein>
    <submittedName>
        <fullName evidence="1">DUF3107 domain-containing protein</fullName>
    </submittedName>
</protein>
<dbReference type="OrthoDB" id="3268468at2"/>
<dbReference type="InterPro" id="IPR021456">
    <property type="entry name" value="DUF3107"/>
</dbReference>